<evidence type="ECO:0000313" key="7">
    <source>
        <dbReference type="EMBL" id="MEK8034663.1"/>
    </source>
</evidence>
<dbReference type="InterPro" id="IPR043148">
    <property type="entry name" value="TagF_C"/>
</dbReference>
<evidence type="ECO:0000256" key="2">
    <source>
        <dbReference type="ARBA" id="ARBA00010488"/>
    </source>
</evidence>
<dbReference type="InterPro" id="IPR043149">
    <property type="entry name" value="TagF_N"/>
</dbReference>
<keyword evidence="8" id="KW-1185">Reference proteome</keyword>
<keyword evidence="3" id="KW-1003">Cell membrane</keyword>
<evidence type="ECO:0000256" key="4">
    <source>
        <dbReference type="ARBA" id="ARBA00022679"/>
    </source>
</evidence>
<dbReference type="InterPro" id="IPR007554">
    <property type="entry name" value="Glycerophosphate_synth"/>
</dbReference>
<dbReference type="InterPro" id="IPR051612">
    <property type="entry name" value="Teichoic_Acid_Biosynth"/>
</dbReference>
<dbReference type="PANTHER" id="PTHR37316:SF3">
    <property type="entry name" value="TEICHOIC ACID GLYCEROL-PHOSPHATE TRANSFERASE"/>
    <property type="match status" value="1"/>
</dbReference>
<sequence>MTAQNPEQDGLRKLVARHDDQQLGREFAELSHKVKKRPMVLFFGRTSFADNSKYLFLRALSAQRGYDVMWCTHSTDLAVQLTERGLPCLLLGLDADQTIDTLLHAAVAVFTLNPWESVGMSQPLLGCLAGAKQVQLWHGVSVKRLTLQLLPHFGARSSDIRPYWLSSIAADHVLSTASHFDAYWREVFGCRSLVRAGLPRNEVLLRSATEMEHWGAELSPRAREALESGRPSVLVVPTWQRNKWTELTGSTFLAHAVKFARDHKANIFFKAHPTYFGHWNQQDQEVDGLHLIDPGLDIYPWMSRFSALVTDYSSIMFDYLLTGKPVLTLDLKPGDHQKYEPDYSLVPEGDFRTTYTTETLAAKLKKAVFDDKRQDSRQAYARQIFESDPLSASEDLLQLIDTLVDRSQQPDFKVWQPGSAL</sequence>
<accession>A0ABU9C1V1</accession>
<evidence type="ECO:0000256" key="6">
    <source>
        <dbReference type="ARBA" id="ARBA00023136"/>
    </source>
</evidence>
<keyword evidence="6" id="KW-0472">Membrane</keyword>
<keyword evidence="5" id="KW-0777">Teichoic acid biosynthesis</keyword>
<protein>
    <submittedName>
        <fullName evidence="7">CDP-glycerol glycerophosphotransferase family protein</fullName>
    </submittedName>
</protein>
<evidence type="ECO:0000256" key="3">
    <source>
        <dbReference type="ARBA" id="ARBA00022475"/>
    </source>
</evidence>
<dbReference type="EMBL" id="JBBUTG010000032">
    <property type="protein sequence ID" value="MEK8034663.1"/>
    <property type="molecule type" value="Genomic_DNA"/>
</dbReference>
<gene>
    <name evidence="7" type="ORF">AACH06_27925</name>
</gene>
<dbReference type="Pfam" id="PF04464">
    <property type="entry name" value="Glyphos_transf"/>
    <property type="match status" value="1"/>
</dbReference>
<dbReference type="Proteomes" id="UP001371218">
    <property type="component" value="Unassembled WGS sequence"/>
</dbReference>
<proteinExistence type="inferred from homology"/>
<reference evidence="7 8" key="1">
    <citation type="submission" date="2024-04" db="EMBL/GenBank/DDBJ databases">
        <title>Novel species of the genus Ideonella isolated from streams.</title>
        <authorList>
            <person name="Lu H."/>
        </authorList>
    </citation>
    <scope>NUCLEOTIDE SEQUENCE [LARGE SCALE GENOMIC DNA]</scope>
    <source>
        <strain evidence="7 8">DXS29W</strain>
    </source>
</reference>
<comment type="subcellular location">
    <subcellularLocation>
        <location evidence="1">Cell membrane</location>
        <topology evidence="1">Peripheral membrane protein</topology>
    </subcellularLocation>
</comment>
<comment type="similarity">
    <text evidence="2">Belongs to the CDP-glycerol glycerophosphotransferase family.</text>
</comment>
<keyword evidence="4" id="KW-0808">Transferase</keyword>
<dbReference type="RefSeq" id="WP_341429090.1">
    <property type="nucleotide sequence ID" value="NZ_JBBUTG010000032.1"/>
</dbReference>
<dbReference type="Gene3D" id="3.40.50.12580">
    <property type="match status" value="1"/>
</dbReference>
<organism evidence="7 8">
    <name type="scientific">Ideonella lacteola</name>
    <dbReference type="NCBI Taxonomy" id="2984193"/>
    <lineage>
        <taxon>Bacteria</taxon>
        <taxon>Pseudomonadati</taxon>
        <taxon>Pseudomonadota</taxon>
        <taxon>Betaproteobacteria</taxon>
        <taxon>Burkholderiales</taxon>
        <taxon>Sphaerotilaceae</taxon>
        <taxon>Ideonella</taxon>
    </lineage>
</organism>
<evidence type="ECO:0000313" key="8">
    <source>
        <dbReference type="Proteomes" id="UP001371218"/>
    </source>
</evidence>
<dbReference type="PANTHER" id="PTHR37316">
    <property type="entry name" value="TEICHOIC ACID GLYCEROL-PHOSPHATE PRIMASE"/>
    <property type="match status" value="1"/>
</dbReference>
<name>A0ABU9C1V1_9BURK</name>
<dbReference type="Gene3D" id="3.40.50.11820">
    <property type="match status" value="1"/>
</dbReference>
<comment type="caution">
    <text evidence="7">The sequence shown here is derived from an EMBL/GenBank/DDBJ whole genome shotgun (WGS) entry which is preliminary data.</text>
</comment>
<dbReference type="SUPFAM" id="SSF53756">
    <property type="entry name" value="UDP-Glycosyltransferase/glycogen phosphorylase"/>
    <property type="match status" value="1"/>
</dbReference>
<evidence type="ECO:0000256" key="5">
    <source>
        <dbReference type="ARBA" id="ARBA00022944"/>
    </source>
</evidence>
<evidence type="ECO:0000256" key="1">
    <source>
        <dbReference type="ARBA" id="ARBA00004202"/>
    </source>
</evidence>